<dbReference type="Gramene" id="EFJ35264">
    <property type="protein sequence ID" value="EFJ35264"/>
    <property type="gene ID" value="SELMODRAFT_68238"/>
</dbReference>
<protein>
    <recommendedName>
        <fullName evidence="2">Clp R domain-containing protein</fullName>
    </recommendedName>
</protein>
<dbReference type="InterPro" id="IPR044217">
    <property type="entry name" value="CLPT1/2"/>
</dbReference>
<dbReference type="KEGG" id="smo:SELMODRAFT_68238"/>
<dbReference type="Pfam" id="PF02861">
    <property type="entry name" value="Clp_N"/>
    <property type="match status" value="1"/>
</dbReference>
<keyword evidence="4" id="KW-1185">Reference proteome</keyword>
<dbReference type="Proteomes" id="UP000001514">
    <property type="component" value="Unassembled WGS sequence"/>
</dbReference>
<sequence length="137" mass="15043">RWSARAIKAFSMAELEARKMKYATTGTESLLMGILTEGTSKASLYLRANGVTLFKVRSEAVNVLGKADMYFFSPEHPPLTEPAQKALDWAVDEHQKLGANGEISTTLLLLGIWEQKNSAGQKILAALGFDDKKAQEI</sequence>
<dbReference type="SUPFAM" id="SSF81923">
    <property type="entry name" value="Double Clp-N motif"/>
    <property type="match status" value="1"/>
</dbReference>
<name>D8QWM9_SELML</name>
<dbReference type="InParanoid" id="D8QWM9"/>
<dbReference type="PANTHER" id="PTHR47016:SF1">
    <property type="entry name" value="ATP-DEPENDENT CLP PROTEASE ATP-BINDING SUBUNIT CLPT1, CHLOROPLASTIC"/>
    <property type="match status" value="1"/>
</dbReference>
<organism evidence="4">
    <name type="scientific">Selaginella moellendorffii</name>
    <name type="common">Spikemoss</name>
    <dbReference type="NCBI Taxonomy" id="88036"/>
    <lineage>
        <taxon>Eukaryota</taxon>
        <taxon>Viridiplantae</taxon>
        <taxon>Streptophyta</taxon>
        <taxon>Embryophyta</taxon>
        <taxon>Tracheophyta</taxon>
        <taxon>Lycopodiopsida</taxon>
        <taxon>Selaginellales</taxon>
        <taxon>Selaginellaceae</taxon>
        <taxon>Selaginella</taxon>
    </lineage>
</organism>
<dbReference type="InterPro" id="IPR036628">
    <property type="entry name" value="Clp_N_dom_sf"/>
</dbReference>
<dbReference type="EMBL" id="GL377568">
    <property type="protein sequence ID" value="EFJ35264.1"/>
    <property type="molecule type" value="Genomic_DNA"/>
</dbReference>
<keyword evidence="1" id="KW-0677">Repeat</keyword>
<feature type="non-terminal residue" evidence="3">
    <location>
        <position position="1"/>
    </location>
</feature>
<proteinExistence type="predicted"/>
<feature type="non-terminal residue" evidence="3">
    <location>
        <position position="137"/>
    </location>
</feature>
<evidence type="ECO:0000313" key="3">
    <source>
        <dbReference type="EMBL" id="EFJ35264.1"/>
    </source>
</evidence>
<dbReference type="eggNOG" id="ENOG502QSIB">
    <property type="taxonomic scope" value="Eukaryota"/>
</dbReference>
<reference evidence="3 4" key="1">
    <citation type="journal article" date="2011" name="Science">
        <title>The Selaginella genome identifies genetic changes associated with the evolution of vascular plants.</title>
        <authorList>
            <person name="Banks J.A."/>
            <person name="Nishiyama T."/>
            <person name="Hasebe M."/>
            <person name="Bowman J.L."/>
            <person name="Gribskov M."/>
            <person name="dePamphilis C."/>
            <person name="Albert V.A."/>
            <person name="Aono N."/>
            <person name="Aoyama T."/>
            <person name="Ambrose B.A."/>
            <person name="Ashton N.W."/>
            <person name="Axtell M.J."/>
            <person name="Barker E."/>
            <person name="Barker M.S."/>
            <person name="Bennetzen J.L."/>
            <person name="Bonawitz N.D."/>
            <person name="Chapple C."/>
            <person name="Cheng C."/>
            <person name="Correa L.G."/>
            <person name="Dacre M."/>
            <person name="DeBarry J."/>
            <person name="Dreyer I."/>
            <person name="Elias M."/>
            <person name="Engstrom E.M."/>
            <person name="Estelle M."/>
            <person name="Feng L."/>
            <person name="Finet C."/>
            <person name="Floyd S.K."/>
            <person name="Frommer W.B."/>
            <person name="Fujita T."/>
            <person name="Gramzow L."/>
            <person name="Gutensohn M."/>
            <person name="Harholt J."/>
            <person name="Hattori M."/>
            <person name="Heyl A."/>
            <person name="Hirai T."/>
            <person name="Hiwatashi Y."/>
            <person name="Ishikawa M."/>
            <person name="Iwata M."/>
            <person name="Karol K.G."/>
            <person name="Koehler B."/>
            <person name="Kolukisaoglu U."/>
            <person name="Kubo M."/>
            <person name="Kurata T."/>
            <person name="Lalonde S."/>
            <person name="Li K."/>
            <person name="Li Y."/>
            <person name="Litt A."/>
            <person name="Lyons E."/>
            <person name="Manning G."/>
            <person name="Maruyama T."/>
            <person name="Michael T.P."/>
            <person name="Mikami K."/>
            <person name="Miyazaki S."/>
            <person name="Morinaga S."/>
            <person name="Murata T."/>
            <person name="Mueller-Roeber B."/>
            <person name="Nelson D.R."/>
            <person name="Obara M."/>
            <person name="Oguri Y."/>
            <person name="Olmstead R.G."/>
            <person name="Onodera N."/>
            <person name="Petersen B.L."/>
            <person name="Pils B."/>
            <person name="Prigge M."/>
            <person name="Rensing S.A."/>
            <person name="Riano-Pachon D.M."/>
            <person name="Roberts A.W."/>
            <person name="Sato Y."/>
            <person name="Scheller H.V."/>
            <person name="Schulz B."/>
            <person name="Schulz C."/>
            <person name="Shakirov E.V."/>
            <person name="Shibagaki N."/>
            <person name="Shinohara N."/>
            <person name="Shippen D.E."/>
            <person name="Soerensen I."/>
            <person name="Sotooka R."/>
            <person name="Sugimoto N."/>
            <person name="Sugita M."/>
            <person name="Sumikawa N."/>
            <person name="Tanurdzic M."/>
            <person name="Theissen G."/>
            <person name="Ulvskov P."/>
            <person name="Wakazuki S."/>
            <person name="Weng J.K."/>
            <person name="Willats W.W."/>
            <person name="Wipf D."/>
            <person name="Wolf P.G."/>
            <person name="Yang L."/>
            <person name="Zimmer A.D."/>
            <person name="Zhu Q."/>
            <person name="Mitros T."/>
            <person name="Hellsten U."/>
            <person name="Loque D."/>
            <person name="Otillar R."/>
            <person name="Salamov A."/>
            <person name="Schmutz J."/>
            <person name="Shapiro H."/>
            <person name="Lindquist E."/>
            <person name="Lucas S."/>
            <person name="Rokhsar D."/>
            <person name="Grigoriev I.V."/>
        </authorList>
    </citation>
    <scope>NUCLEOTIDE SEQUENCE [LARGE SCALE GENOMIC DNA]</scope>
</reference>
<evidence type="ECO:0000259" key="2">
    <source>
        <dbReference type="PROSITE" id="PS51903"/>
    </source>
</evidence>
<feature type="domain" description="Clp R" evidence="2">
    <location>
        <begin position="1"/>
        <end position="137"/>
    </location>
</feature>
<accession>D8QWM9</accession>
<evidence type="ECO:0000256" key="1">
    <source>
        <dbReference type="PROSITE-ProRule" id="PRU01251"/>
    </source>
</evidence>
<dbReference type="STRING" id="88036.D8QWM9"/>
<dbReference type="PANTHER" id="PTHR47016">
    <property type="entry name" value="ATP-DEPENDENT CLP PROTEASE ATP-BINDING SUBUNIT CLPT1, CHLOROPLASTIC"/>
    <property type="match status" value="1"/>
</dbReference>
<gene>
    <name evidence="3" type="ORF">SELMODRAFT_68238</name>
</gene>
<dbReference type="OrthoDB" id="2014724at2759"/>
<dbReference type="PROSITE" id="PS51903">
    <property type="entry name" value="CLP_R"/>
    <property type="match status" value="1"/>
</dbReference>
<dbReference type="InterPro" id="IPR004176">
    <property type="entry name" value="Clp_R_N"/>
</dbReference>
<dbReference type="Gene3D" id="1.10.1780.10">
    <property type="entry name" value="Clp, N-terminal domain"/>
    <property type="match status" value="1"/>
</dbReference>
<dbReference type="FunCoup" id="D8QWM9">
    <property type="interactions" value="2332"/>
</dbReference>
<evidence type="ECO:0000313" key="4">
    <source>
        <dbReference type="Proteomes" id="UP000001514"/>
    </source>
</evidence>
<dbReference type="HOGENOM" id="CLU_1743225_0_0_1"/>
<dbReference type="OMA" id="ILYWSAR"/>
<dbReference type="AlphaFoldDB" id="D8QWM9"/>